<feature type="signal peptide" evidence="2">
    <location>
        <begin position="1"/>
        <end position="16"/>
    </location>
</feature>
<feature type="compositionally biased region" description="Basic and acidic residues" evidence="1">
    <location>
        <begin position="443"/>
        <end position="459"/>
    </location>
</feature>
<reference evidence="4" key="1">
    <citation type="submission" date="2015-07" db="EMBL/GenBank/DDBJ databases">
        <authorList>
            <person name="Teixeira M.M."/>
            <person name="Souza R.C."/>
            <person name="Almeida L.G."/>
            <person name="Vicente V.A."/>
            <person name="de Hoog S."/>
            <person name="Bocca A.L."/>
            <person name="de Almeida S.R."/>
            <person name="Vasconcelos A.T."/>
            <person name="Felipe M.S."/>
        </authorList>
    </citation>
    <scope>NUCLEOTIDE SEQUENCE [LARGE SCALE GENOMIC DNA]</scope>
    <source>
        <strain evidence="4">KSF</strain>
    </source>
</reference>
<protein>
    <submittedName>
        <fullName evidence="3">Uncharacterized protein</fullName>
    </submittedName>
</protein>
<accession>A0A1C1CZB0</accession>
<sequence>MQVLTILLALAAPTAASKKHEGKDHLHPAQRRQVQGLGVLASPAPATAIVTTPSVTPTISSYVFPSTVIQEPVATVCPDTPASSAIFSILPVSSLVFAAESSNATRALTNHTTRYIPIQVNATALLPNGSTTVFLSATTTAPRPPFSASPEAISSHTGDDTTGAAATARIILDSNGCQTVYSARTTTWCSTTVKPAGMIAVSVTDCDQWITFSSQRLDACSTEAAAAAAPTVPGLGDDAAAADGRPPMAYYLAHWYDLVQGAIPNRVQVQNCLPGSTAWDCATSSESWDVVTSTTTRTGTTVASFAGPAVMTVGASTLTTTLSFETTRTTTAVITSSTIARHQLGGDVAGSGGSSSEQTVTVLVTMPTTRTLSLDSVTRTTVTVRQTSTLHVTETRTRTQGPAQIERVLDGHAHARALARALAARRRSHPRGPQRLQLPRHALDNRRDTQARVDDEAKAHAPGLFDGTLGRDAAGDEIQQHGRVGADASAHVDHLGFRLQCLREHDVDADADGLL</sequence>
<dbReference type="OrthoDB" id="4121208at2759"/>
<dbReference type="EMBL" id="LGRB01000008">
    <property type="protein sequence ID" value="OCT53788.1"/>
    <property type="molecule type" value="Genomic_DNA"/>
</dbReference>
<dbReference type="Proteomes" id="UP000094526">
    <property type="component" value="Unassembled WGS sequence"/>
</dbReference>
<evidence type="ECO:0000313" key="3">
    <source>
        <dbReference type="EMBL" id="OCT53788.1"/>
    </source>
</evidence>
<dbReference type="VEuPathDB" id="FungiDB:CLCR_09802"/>
<keyword evidence="2" id="KW-0732">Signal</keyword>
<feature type="chain" id="PRO_5008651155" evidence="2">
    <location>
        <begin position="17"/>
        <end position="515"/>
    </location>
</feature>
<dbReference type="AlphaFoldDB" id="A0A1C1CZB0"/>
<evidence type="ECO:0000256" key="1">
    <source>
        <dbReference type="SAM" id="MobiDB-lite"/>
    </source>
</evidence>
<evidence type="ECO:0000313" key="4">
    <source>
        <dbReference type="Proteomes" id="UP000094526"/>
    </source>
</evidence>
<organism evidence="3 4">
    <name type="scientific">Cladophialophora carrionii</name>
    <dbReference type="NCBI Taxonomy" id="86049"/>
    <lineage>
        <taxon>Eukaryota</taxon>
        <taxon>Fungi</taxon>
        <taxon>Dikarya</taxon>
        <taxon>Ascomycota</taxon>
        <taxon>Pezizomycotina</taxon>
        <taxon>Eurotiomycetes</taxon>
        <taxon>Chaetothyriomycetidae</taxon>
        <taxon>Chaetothyriales</taxon>
        <taxon>Herpotrichiellaceae</taxon>
        <taxon>Cladophialophora</taxon>
    </lineage>
</organism>
<evidence type="ECO:0000256" key="2">
    <source>
        <dbReference type="SAM" id="SignalP"/>
    </source>
</evidence>
<keyword evidence="4" id="KW-1185">Reference proteome</keyword>
<dbReference type="eggNOG" id="ENOG502SFFI">
    <property type="taxonomic scope" value="Eukaryota"/>
</dbReference>
<gene>
    <name evidence="3" type="ORF">CLCR_09802</name>
</gene>
<proteinExistence type="predicted"/>
<dbReference type="VEuPathDB" id="FungiDB:G647_00715"/>
<comment type="caution">
    <text evidence="3">The sequence shown here is derived from an EMBL/GenBank/DDBJ whole genome shotgun (WGS) entry which is preliminary data.</text>
</comment>
<dbReference type="STRING" id="86049.A0A1C1CZB0"/>
<name>A0A1C1CZB0_9EURO</name>
<feature type="region of interest" description="Disordered" evidence="1">
    <location>
        <begin position="443"/>
        <end position="471"/>
    </location>
</feature>